<comment type="caution">
    <text evidence="3">The sequence shown here is derived from an EMBL/GenBank/DDBJ whole genome shotgun (WGS) entry which is preliminary data.</text>
</comment>
<evidence type="ECO:0000256" key="2">
    <source>
        <dbReference type="HAMAP-Rule" id="MF_00634"/>
    </source>
</evidence>
<gene>
    <name evidence="3" type="ORF">CSA55_02775</name>
</gene>
<dbReference type="NCBIfam" id="TIGR00251">
    <property type="entry name" value="DUF167 family protein"/>
    <property type="match status" value="1"/>
</dbReference>
<dbReference type="SUPFAM" id="SSF69786">
    <property type="entry name" value="YggU-like"/>
    <property type="match status" value="1"/>
</dbReference>
<dbReference type="Gene3D" id="3.30.1200.10">
    <property type="entry name" value="YggU-like"/>
    <property type="match status" value="1"/>
</dbReference>
<dbReference type="EMBL" id="PDSL01000041">
    <property type="protein sequence ID" value="PIE32838.1"/>
    <property type="molecule type" value="Genomic_DNA"/>
</dbReference>
<dbReference type="SMART" id="SM01152">
    <property type="entry name" value="DUF167"/>
    <property type="match status" value="1"/>
</dbReference>
<sequence>MGKIVIRVQPGARRSGFVGWYGDLPKLAVAAPPVDGAANAEVVSAVASALDIRPRRVRIVGGESSRTKRLEVDDLGSDELNQTITQLIDRRG</sequence>
<reference evidence="3 4" key="1">
    <citation type="submission" date="2017-10" db="EMBL/GenBank/DDBJ databases">
        <title>Novel microbial diversity and functional potential in the marine mammal oral microbiome.</title>
        <authorList>
            <person name="Dudek N.K."/>
            <person name="Sun C.L."/>
            <person name="Burstein D."/>
            <person name="Kantor R.S."/>
            <person name="Aliaga Goltsman D.S."/>
            <person name="Bik E.M."/>
            <person name="Thomas B.C."/>
            <person name="Banfield J.F."/>
            <person name="Relman D.A."/>
        </authorList>
    </citation>
    <scope>NUCLEOTIDE SEQUENCE [LARGE SCALE GENOMIC DNA]</scope>
    <source>
        <strain evidence="3">DOLJORAL78_61_10</strain>
    </source>
</reference>
<comment type="similarity">
    <text evidence="1 2">Belongs to the UPF0235 family.</text>
</comment>
<dbReference type="Proteomes" id="UP000230914">
    <property type="component" value="Unassembled WGS sequence"/>
</dbReference>
<dbReference type="HAMAP" id="MF_00634">
    <property type="entry name" value="UPF0235"/>
    <property type="match status" value="1"/>
</dbReference>
<name>A0A2G6KAW9_9ACTN</name>
<accession>A0A2G6KAW9</accession>
<dbReference type="GO" id="GO:0005737">
    <property type="term" value="C:cytoplasm"/>
    <property type="evidence" value="ECO:0007669"/>
    <property type="project" value="TreeGrafter"/>
</dbReference>
<dbReference type="InterPro" id="IPR003746">
    <property type="entry name" value="DUF167"/>
</dbReference>
<evidence type="ECO:0000313" key="4">
    <source>
        <dbReference type="Proteomes" id="UP000230914"/>
    </source>
</evidence>
<dbReference type="InterPro" id="IPR036591">
    <property type="entry name" value="YggU-like_sf"/>
</dbReference>
<organism evidence="3 4">
    <name type="scientific">Ilumatobacter coccineus</name>
    <dbReference type="NCBI Taxonomy" id="467094"/>
    <lineage>
        <taxon>Bacteria</taxon>
        <taxon>Bacillati</taxon>
        <taxon>Actinomycetota</taxon>
        <taxon>Acidimicrobiia</taxon>
        <taxon>Acidimicrobiales</taxon>
        <taxon>Ilumatobacteraceae</taxon>
        <taxon>Ilumatobacter</taxon>
    </lineage>
</organism>
<evidence type="ECO:0000313" key="3">
    <source>
        <dbReference type="EMBL" id="PIE32838.1"/>
    </source>
</evidence>
<dbReference type="PANTHER" id="PTHR13420:SF7">
    <property type="entry name" value="UPF0235 PROTEIN C15ORF40"/>
    <property type="match status" value="1"/>
</dbReference>
<protein>
    <recommendedName>
        <fullName evidence="2">UPF0235 protein CSA55_02775</fullName>
    </recommendedName>
</protein>
<dbReference type="Pfam" id="PF02594">
    <property type="entry name" value="DUF167"/>
    <property type="match status" value="1"/>
</dbReference>
<proteinExistence type="inferred from homology"/>
<evidence type="ECO:0000256" key="1">
    <source>
        <dbReference type="ARBA" id="ARBA00010364"/>
    </source>
</evidence>
<dbReference type="PANTHER" id="PTHR13420">
    <property type="entry name" value="UPF0235 PROTEIN C15ORF40"/>
    <property type="match status" value="1"/>
</dbReference>
<dbReference type="AlphaFoldDB" id="A0A2G6KAW9"/>